<keyword evidence="4" id="KW-1185">Reference proteome</keyword>
<proteinExistence type="predicted"/>
<organism evidence="3 4">
    <name type="scientific">Promicromonospora alba</name>
    <dbReference type="NCBI Taxonomy" id="1616110"/>
    <lineage>
        <taxon>Bacteria</taxon>
        <taxon>Bacillati</taxon>
        <taxon>Actinomycetota</taxon>
        <taxon>Actinomycetes</taxon>
        <taxon>Micrococcales</taxon>
        <taxon>Promicromonosporaceae</taxon>
        <taxon>Promicromonospora</taxon>
    </lineage>
</organism>
<dbReference type="EMBL" id="JBHSFI010000009">
    <property type="protein sequence ID" value="MFC4631804.1"/>
    <property type="molecule type" value="Genomic_DNA"/>
</dbReference>
<dbReference type="Pfam" id="PF09346">
    <property type="entry name" value="SMI1_KNR4"/>
    <property type="match status" value="1"/>
</dbReference>
<feature type="region of interest" description="Disordered" evidence="1">
    <location>
        <begin position="323"/>
        <end position="357"/>
    </location>
</feature>
<feature type="domain" description="Knr4/Smi1-like" evidence="2">
    <location>
        <begin position="170"/>
        <end position="314"/>
    </location>
</feature>
<evidence type="ECO:0000313" key="4">
    <source>
        <dbReference type="Proteomes" id="UP001596011"/>
    </source>
</evidence>
<evidence type="ECO:0000256" key="1">
    <source>
        <dbReference type="SAM" id="MobiDB-lite"/>
    </source>
</evidence>
<comment type="caution">
    <text evidence="3">The sequence shown here is derived from an EMBL/GenBank/DDBJ whole genome shotgun (WGS) entry which is preliminary data.</text>
</comment>
<evidence type="ECO:0000259" key="2">
    <source>
        <dbReference type="Pfam" id="PF09346"/>
    </source>
</evidence>
<protein>
    <submittedName>
        <fullName evidence="3">SMI1/KNR4 family protein</fullName>
    </submittedName>
</protein>
<evidence type="ECO:0000313" key="3">
    <source>
        <dbReference type="EMBL" id="MFC4631804.1"/>
    </source>
</evidence>
<reference evidence="4" key="1">
    <citation type="journal article" date="2019" name="Int. J. Syst. Evol. Microbiol.">
        <title>The Global Catalogue of Microorganisms (GCM) 10K type strain sequencing project: providing services to taxonomists for standard genome sequencing and annotation.</title>
        <authorList>
            <consortium name="The Broad Institute Genomics Platform"/>
            <consortium name="The Broad Institute Genome Sequencing Center for Infectious Disease"/>
            <person name="Wu L."/>
            <person name="Ma J."/>
        </authorList>
    </citation>
    <scope>NUCLEOTIDE SEQUENCE [LARGE SCALE GENOMIC DNA]</scope>
    <source>
        <strain evidence="4">CCUG 42722</strain>
    </source>
</reference>
<dbReference type="Proteomes" id="UP001596011">
    <property type="component" value="Unassembled WGS sequence"/>
</dbReference>
<dbReference type="RefSeq" id="WP_377141691.1">
    <property type="nucleotide sequence ID" value="NZ_JBHSFI010000009.1"/>
</dbReference>
<accession>A0ABV9HRB4</accession>
<sequence>MSLTDWQTWEPFVDALRRSAPPGTDVSEFVGTVGRGAWQGTYLDDGDAELRREHYRKLAREAARTGDRGPKADLDDALRALAELTPDAEQTVRVVAAGRPDGDVVELVALPSAVDSGPVTPILEVVLEPGALPAQYLATIVPPSDAAVAPSADPDAVARVIAERMPDAVGASPDEMAAAEADLPAGSHLPDEVRALYASAGSGSLKLAPEEDRFGGFEIVPLSGSFLREAFLPAARFSTWSADAGTFAPEDPSGRVQPVIGSPLWFPVGTDGAGNVYAADLAPGTAGHVGQILLLDHEMRAGAVYRAESLAALLLGRTAGSAEPGLDKLDQRRPDQAGVGRGASSAGPGPDRLDQREPEFLNLDPAGWAERLDAGTVPDTLKAAGLVPDPARPPALTESISAANRLLDLRGLEPIEVTRVTRPERKGLLDRLFDR</sequence>
<gene>
    <name evidence="3" type="ORF">ACFO6V_26420</name>
</gene>
<feature type="compositionally biased region" description="Basic and acidic residues" evidence="1">
    <location>
        <begin position="325"/>
        <end position="335"/>
    </location>
</feature>
<dbReference type="InterPro" id="IPR018958">
    <property type="entry name" value="Knr4/Smi1-like_dom"/>
</dbReference>
<name>A0ABV9HRB4_9MICO</name>